<proteinExistence type="predicted"/>
<protein>
    <recommendedName>
        <fullName evidence="2">C2 NT-type domain-containing protein</fullName>
    </recommendedName>
</protein>
<feature type="compositionally biased region" description="Low complexity" evidence="1">
    <location>
        <begin position="428"/>
        <end position="443"/>
    </location>
</feature>
<feature type="region of interest" description="Disordered" evidence="1">
    <location>
        <begin position="316"/>
        <end position="350"/>
    </location>
</feature>
<feature type="compositionally biased region" description="Polar residues" evidence="1">
    <location>
        <begin position="391"/>
        <end position="421"/>
    </location>
</feature>
<organism evidence="3 4">
    <name type="scientific">Clathrus columnatus</name>
    <dbReference type="NCBI Taxonomy" id="1419009"/>
    <lineage>
        <taxon>Eukaryota</taxon>
        <taxon>Fungi</taxon>
        <taxon>Dikarya</taxon>
        <taxon>Basidiomycota</taxon>
        <taxon>Agaricomycotina</taxon>
        <taxon>Agaricomycetes</taxon>
        <taxon>Phallomycetidae</taxon>
        <taxon>Phallales</taxon>
        <taxon>Clathraceae</taxon>
        <taxon>Clathrus</taxon>
    </lineage>
</organism>
<evidence type="ECO:0000313" key="4">
    <source>
        <dbReference type="Proteomes" id="UP001050691"/>
    </source>
</evidence>
<keyword evidence="4" id="KW-1185">Reference proteome</keyword>
<dbReference type="PANTHER" id="PTHR21456:SF1">
    <property type="entry name" value="C2 NT-TYPE DOMAIN-CONTAINING PROTEIN"/>
    <property type="match status" value="1"/>
</dbReference>
<dbReference type="Proteomes" id="UP001050691">
    <property type="component" value="Unassembled WGS sequence"/>
</dbReference>
<gene>
    <name evidence="3" type="ORF">Clacol_009010</name>
</gene>
<reference evidence="3" key="1">
    <citation type="submission" date="2021-10" db="EMBL/GenBank/DDBJ databases">
        <title>De novo Genome Assembly of Clathrus columnatus (Basidiomycota, Fungi) Using Illumina and Nanopore Sequence Data.</title>
        <authorList>
            <person name="Ogiso-Tanaka E."/>
            <person name="Itagaki H."/>
            <person name="Hosoya T."/>
            <person name="Hosaka K."/>
        </authorList>
    </citation>
    <scope>NUCLEOTIDE SEQUENCE</scope>
    <source>
        <strain evidence="3">MO-923</strain>
    </source>
</reference>
<evidence type="ECO:0000313" key="3">
    <source>
        <dbReference type="EMBL" id="GJJ14743.1"/>
    </source>
</evidence>
<dbReference type="PROSITE" id="PS51840">
    <property type="entry name" value="C2_NT"/>
    <property type="match status" value="1"/>
</dbReference>
<dbReference type="InterPro" id="IPR019448">
    <property type="entry name" value="NT-C2"/>
</dbReference>
<feature type="region of interest" description="Disordered" evidence="1">
    <location>
        <begin position="389"/>
        <end position="464"/>
    </location>
</feature>
<feature type="compositionally biased region" description="Pro residues" evidence="1">
    <location>
        <begin position="132"/>
        <end position="141"/>
    </location>
</feature>
<evidence type="ECO:0000259" key="2">
    <source>
        <dbReference type="PROSITE" id="PS51840"/>
    </source>
</evidence>
<feature type="compositionally biased region" description="Low complexity" evidence="1">
    <location>
        <begin position="322"/>
        <end position="341"/>
    </location>
</feature>
<dbReference type="InterPro" id="IPR039931">
    <property type="entry name" value="EEIG1/2-like"/>
</dbReference>
<dbReference type="AlphaFoldDB" id="A0AAV5APY2"/>
<feature type="region of interest" description="Disordered" evidence="1">
    <location>
        <begin position="114"/>
        <end position="166"/>
    </location>
</feature>
<dbReference type="Pfam" id="PF10358">
    <property type="entry name" value="NT-C2"/>
    <property type="match status" value="1"/>
</dbReference>
<comment type="caution">
    <text evidence="3">The sequence shown here is derived from an EMBL/GenBank/DDBJ whole genome shotgun (WGS) entry which is preliminary data.</text>
</comment>
<feature type="compositionally biased region" description="Polar residues" evidence="1">
    <location>
        <begin position="455"/>
        <end position="464"/>
    </location>
</feature>
<sequence>MSLLQQPELPSTSTSSIHTTESRFTHLRDFLPFQKHAIFRVDLLIHELQSVPFISGEFRIKWKFEDLQAVSSDGRPLGFGRALALKLEKRKNNNERKGKQKLVVLEGSSLDLEKNPAIGSSPQIPILDLPESPNPSPPPLPQRQNSTHSHLSNDPQSSSSNAVEFNNTTRGYTPYLPLQNFKVIFESQINAAVQMTIEKETLALLPSRLKLTVMQHVIPGDLGAPLNPRLGHIELNLAEYANVGPITRRYLLRRSKVNALLKLTLTVVQISGEKNYRAPPLRKQEIKANLMDFVNNGKPPSPHVLILRRRSVPKKRWRNGRAPDFTPADPTTTATTTTTDPLFLKPKVPRQPNSTEMLVEAIFNPFPTSSHTPSPFTYHATYDPLPKLVKNDSSNSTSEGLGTDGTSRGSFDSSQHISVSGSDLGHDGASSTGAASVSGHSSGKPWWRRRIGQHSRPTTPSLLS</sequence>
<feature type="compositionally biased region" description="Polar residues" evidence="1">
    <location>
        <begin position="142"/>
        <end position="166"/>
    </location>
</feature>
<feature type="domain" description="C2 NT-type" evidence="2">
    <location>
        <begin position="29"/>
        <end position="269"/>
    </location>
</feature>
<accession>A0AAV5APY2</accession>
<name>A0AAV5APY2_9AGAM</name>
<evidence type="ECO:0000256" key="1">
    <source>
        <dbReference type="SAM" id="MobiDB-lite"/>
    </source>
</evidence>
<dbReference type="EMBL" id="BPWL01000010">
    <property type="protein sequence ID" value="GJJ14743.1"/>
    <property type="molecule type" value="Genomic_DNA"/>
</dbReference>
<dbReference type="PANTHER" id="PTHR21456">
    <property type="entry name" value="FAMILY WITH SEQUENCE SIMILARITY 102"/>
    <property type="match status" value="1"/>
</dbReference>